<dbReference type="OrthoDB" id="10375011at2759"/>
<dbReference type="Proteomes" id="UP000256645">
    <property type="component" value="Unassembled WGS sequence"/>
</dbReference>
<evidence type="ECO:0000256" key="1">
    <source>
        <dbReference type="SAM" id="MobiDB-lite"/>
    </source>
</evidence>
<name>A0A3D8ST73_9HELO</name>
<dbReference type="EMBL" id="PDLM01000001">
    <property type="protein sequence ID" value="RDW89507.1"/>
    <property type="molecule type" value="Genomic_DNA"/>
</dbReference>
<organism evidence="2 3">
    <name type="scientific">Coleophoma cylindrospora</name>
    <dbReference type="NCBI Taxonomy" id="1849047"/>
    <lineage>
        <taxon>Eukaryota</taxon>
        <taxon>Fungi</taxon>
        <taxon>Dikarya</taxon>
        <taxon>Ascomycota</taxon>
        <taxon>Pezizomycotina</taxon>
        <taxon>Leotiomycetes</taxon>
        <taxon>Helotiales</taxon>
        <taxon>Dermateaceae</taxon>
        <taxon>Coleophoma</taxon>
    </lineage>
</organism>
<reference evidence="2 3" key="1">
    <citation type="journal article" date="2018" name="IMA Fungus">
        <title>IMA Genome-F 9: Draft genome sequence of Annulohypoxylon stygium, Aspergillus mulundensis, Berkeleyomyces basicola (syn. Thielaviopsis basicola), Ceratocystis smalleyi, two Cercospora beticola strains, Coleophoma cylindrospora, Fusarium fracticaudum, Phialophora cf. hyalina, and Morchella septimelata.</title>
        <authorList>
            <person name="Wingfield B.D."/>
            <person name="Bills G.F."/>
            <person name="Dong Y."/>
            <person name="Huang W."/>
            <person name="Nel W.J."/>
            <person name="Swalarsk-Parry B.S."/>
            <person name="Vaghefi N."/>
            <person name="Wilken P.M."/>
            <person name="An Z."/>
            <person name="de Beer Z.W."/>
            <person name="De Vos L."/>
            <person name="Chen L."/>
            <person name="Duong T.A."/>
            <person name="Gao Y."/>
            <person name="Hammerbacher A."/>
            <person name="Kikkert J.R."/>
            <person name="Li Y."/>
            <person name="Li H."/>
            <person name="Li K."/>
            <person name="Li Q."/>
            <person name="Liu X."/>
            <person name="Ma X."/>
            <person name="Naidoo K."/>
            <person name="Pethybridge S.J."/>
            <person name="Sun J."/>
            <person name="Steenkamp E.T."/>
            <person name="van der Nest M.A."/>
            <person name="van Wyk S."/>
            <person name="Wingfield M.J."/>
            <person name="Xiong C."/>
            <person name="Yue Q."/>
            <person name="Zhang X."/>
        </authorList>
    </citation>
    <scope>NUCLEOTIDE SEQUENCE [LARGE SCALE GENOMIC DNA]</scope>
    <source>
        <strain evidence="2 3">BP6252</strain>
    </source>
</reference>
<dbReference type="AlphaFoldDB" id="A0A3D8ST73"/>
<comment type="caution">
    <text evidence="2">The sequence shown here is derived from an EMBL/GenBank/DDBJ whole genome shotgun (WGS) entry which is preliminary data.</text>
</comment>
<evidence type="ECO:0000313" key="3">
    <source>
        <dbReference type="Proteomes" id="UP000256645"/>
    </source>
</evidence>
<protein>
    <submittedName>
        <fullName evidence="2">Uncharacterized protein</fullName>
    </submittedName>
</protein>
<gene>
    <name evidence="2" type="ORF">BP6252_01539</name>
</gene>
<accession>A0A3D8ST73</accession>
<keyword evidence="3" id="KW-1185">Reference proteome</keyword>
<feature type="region of interest" description="Disordered" evidence="1">
    <location>
        <begin position="34"/>
        <end position="137"/>
    </location>
</feature>
<proteinExistence type="predicted"/>
<sequence>MALKEVELLVEIPHHQDLRQNKFPDVLSAHHLVTVRSKDSPLTRPQPLPPVEEQNGDQSTTPPTTPHEKETLSPRNDFTQLPAEERHGGQTTTSLLAPPEPNTNDLPEVTQTPSPAPSNTQEATGPTKSESPKPSANHAEKCFQCTHLGLRCSLTSKRHSSLSPKPAHKIAADEPTPTCRSCTRCVRSGEKFCIMVKKTPRAGDEDDDDDARGDTEPELVEMREAEVAATTYYADGIPHERVLEKVAALQQEQWERRRFALPMPSHDMLLRWKIRRAMMTRS</sequence>
<feature type="compositionally biased region" description="Polar residues" evidence="1">
    <location>
        <begin position="102"/>
        <end position="134"/>
    </location>
</feature>
<evidence type="ECO:0000313" key="2">
    <source>
        <dbReference type="EMBL" id="RDW89507.1"/>
    </source>
</evidence>